<name>A0ABV8A4B4_9DEIO</name>
<dbReference type="RefSeq" id="WP_380075462.1">
    <property type="nucleotide sequence ID" value="NZ_JBHRZF010000008.1"/>
</dbReference>
<dbReference type="EC" id="2.7.1.-" evidence="2"/>
<evidence type="ECO:0000313" key="3">
    <source>
        <dbReference type="Proteomes" id="UP001595748"/>
    </source>
</evidence>
<dbReference type="Gene3D" id="3.90.1200.10">
    <property type="match status" value="1"/>
</dbReference>
<dbReference type="Proteomes" id="UP001595748">
    <property type="component" value="Unassembled WGS sequence"/>
</dbReference>
<reference evidence="3" key="1">
    <citation type="journal article" date="2019" name="Int. J. Syst. Evol. Microbiol.">
        <title>The Global Catalogue of Microorganisms (GCM) 10K type strain sequencing project: providing services to taxonomists for standard genome sequencing and annotation.</title>
        <authorList>
            <consortium name="The Broad Institute Genomics Platform"/>
            <consortium name="The Broad Institute Genome Sequencing Center for Infectious Disease"/>
            <person name="Wu L."/>
            <person name="Ma J."/>
        </authorList>
    </citation>
    <scope>NUCLEOTIDE SEQUENCE [LARGE SCALE GENOMIC DNA]</scope>
    <source>
        <strain evidence="3">CCTCC AB 2013263</strain>
    </source>
</reference>
<evidence type="ECO:0000313" key="2">
    <source>
        <dbReference type="EMBL" id="MFC3859298.1"/>
    </source>
</evidence>
<evidence type="ECO:0000259" key="1">
    <source>
        <dbReference type="Pfam" id="PF01636"/>
    </source>
</evidence>
<keyword evidence="2" id="KW-0808">Transferase</keyword>
<dbReference type="SUPFAM" id="SSF56112">
    <property type="entry name" value="Protein kinase-like (PK-like)"/>
    <property type="match status" value="1"/>
</dbReference>
<dbReference type="EMBL" id="JBHRZF010000008">
    <property type="protein sequence ID" value="MFC3859298.1"/>
    <property type="molecule type" value="Genomic_DNA"/>
</dbReference>
<dbReference type="GO" id="GO:0016740">
    <property type="term" value="F:transferase activity"/>
    <property type="evidence" value="ECO:0007669"/>
    <property type="project" value="UniProtKB-KW"/>
</dbReference>
<feature type="domain" description="Aminoglycoside phosphotransferase" evidence="1">
    <location>
        <begin position="154"/>
        <end position="364"/>
    </location>
</feature>
<protein>
    <submittedName>
        <fullName evidence="2">Aminoglycoside phosphotransferase family protein</fullName>
        <ecNumber evidence="2">2.7.1.-</ecNumber>
    </submittedName>
</protein>
<dbReference type="InterPro" id="IPR002575">
    <property type="entry name" value="Aminoglycoside_PTrfase"/>
</dbReference>
<proteinExistence type="predicted"/>
<gene>
    <name evidence="2" type="ORF">ACFOPQ_00735</name>
</gene>
<keyword evidence="3" id="KW-1185">Reference proteome</keyword>
<sequence length="420" mass="47730">MTKRDTTLHLLFTREDGRSAIHTVKTDQTTYYGANVVEAARKAGMEARPLRRIHFHFHGERDGVKYAEAVWHLHAEKGAAVNWRADFTDVERDWIQTARTPTLTPWFQPGWFARTLAWLDAELTAQGWTRTGVPRTLKHWQISVLWEVPTSHGRVFLKGVPDFFRRETELIPLLSRELPGAAPPVLAADTRLGLLLMADAGEPVDEQDLNWPDLMRHLARVQHSSLPHLSGWKLRDRGPEFVLKWLDTLLSDESLLTGQQDGFTAEEARRLRTARSPLEAALHRLSASPLPRTLGHGDLHGGNVLVKDGQFTVLDWSDVCRTHPFMDVNPAYFVPNPWENSLNADQEQLNAARQAYLQAWTGYALMQELEPLLKDGELTGELFRALGYVDGIQGAVQDKTEWHGTHLIHLRKALQMLEEK</sequence>
<dbReference type="InterPro" id="IPR011009">
    <property type="entry name" value="Kinase-like_dom_sf"/>
</dbReference>
<comment type="caution">
    <text evidence="2">The sequence shown here is derived from an EMBL/GenBank/DDBJ whole genome shotgun (WGS) entry which is preliminary data.</text>
</comment>
<accession>A0ABV8A4B4</accession>
<organism evidence="2 3">
    <name type="scientific">Deinococcus antarcticus</name>
    <dbReference type="NCBI Taxonomy" id="1298767"/>
    <lineage>
        <taxon>Bacteria</taxon>
        <taxon>Thermotogati</taxon>
        <taxon>Deinococcota</taxon>
        <taxon>Deinococci</taxon>
        <taxon>Deinococcales</taxon>
        <taxon>Deinococcaceae</taxon>
        <taxon>Deinococcus</taxon>
    </lineage>
</organism>
<dbReference type="Pfam" id="PF01636">
    <property type="entry name" value="APH"/>
    <property type="match status" value="1"/>
</dbReference>